<keyword evidence="1" id="KW-0472">Membrane</keyword>
<dbReference type="Proteomes" id="UP000187209">
    <property type="component" value="Unassembled WGS sequence"/>
</dbReference>
<dbReference type="AlphaFoldDB" id="A0A1R2BP74"/>
<evidence type="ECO:0000313" key="4">
    <source>
        <dbReference type="Proteomes" id="UP000187209"/>
    </source>
</evidence>
<reference evidence="3 4" key="1">
    <citation type="submission" date="2016-11" db="EMBL/GenBank/DDBJ databases">
        <title>The macronuclear genome of Stentor coeruleus: a giant cell with tiny introns.</title>
        <authorList>
            <person name="Slabodnick M."/>
            <person name="Ruby J.G."/>
            <person name="Reiff S.B."/>
            <person name="Swart E.C."/>
            <person name="Gosai S."/>
            <person name="Prabakaran S."/>
            <person name="Witkowska E."/>
            <person name="Larue G.E."/>
            <person name="Fisher S."/>
            <person name="Freeman R.M."/>
            <person name="Gunawardena J."/>
            <person name="Chu W."/>
            <person name="Stover N.A."/>
            <person name="Gregory B.D."/>
            <person name="Nowacki M."/>
            <person name="Derisi J."/>
            <person name="Roy S.W."/>
            <person name="Marshall W.F."/>
            <person name="Sood P."/>
        </authorList>
    </citation>
    <scope>NUCLEOTIDE SEQUENCE [LARGE SCALE GENOMIC DNA]</scope>
    <source>
        <strain evidence="3">WM001</strain>
    </source>
</reference>
<organism evidence="3 4">
    <name type="scientific">Stentor coeruleus</name>
    <dbReference type="NCBI Taxonomy" id="5963"/>
    <lineage>
        <taxon>Eukaryota</taxon>
        <taxon>Sar</taxon>
        <taxon>Alveolata</taxon>
        <taxon>Ciliophora</taxon>
        <taxon>Postciliodesmatophora</taxon>
        <taxon>Heterotrichea</taxon>
        <taxon>Heterotrichida</taxon>
        <taxon>Stentoridae</taxon>
        <taxon>Stentor</taxon>
    </lineage>
</organism>
<feature type="transmembrane region" description="Helical" evidence="1">
    <location>
        <begin position="90"/>
        <end position="118"/>
    </location>
</feature>
<name>A0A1R2BP74_9CILI</name>
<accession>A0A1R2BP74</accession>
<gene>
    <name evidence="3" type="ORF">SteCoe_21664</name>
</gene>
<evidence type="ECO:0000259" key="2">
    <source>
        <dbReference type="PROSITE" id="PS50192"/>
    </source>
</evidence>
<dbReference type="PROSITE" id="PS50192">
    <property type="entry name" value="T_SNARE"/>
    <property type="match status" value="1"/>
</dbReference>
<dbReference type="SUPFAM" id="SSF58038">
    <property type="entry name" value="SNARE fusion complex"/>
    <property type="match status" value="1"/>
</dbReference>
<keyword evidence="1" id="KW-0812">Transmembrane</keyword>
<dbReference type="EMBL" id="MPUH01000518">
    <property type="protein sequence ID" value="OMJ78510.1"/>
    <property type="molecule type" value="Genomic_DNA"/>
</dbReference>
<keyword evidence="1" id="KW-1133">Transmembrane helix</keyword>
<evidence type="ECO:0000256" key="1">
    <source>
        <dbReference type="SAM" id="Phobius"/>
    </source>
</evidence>
<sequence>MQMELDLEEWNEEKHKTEELEKLVRDLTALRSISLDLEEMVGEQGQDLEKIDEHQDNTVKETLETGKILKEAAIIQSKGWKSKLGIKLGAIGAAIGLVVGPVGAAIGGGIGAIGGAVLGKKLEKKQKKNLDKIEFN</sequence>
<feature type="domain" description="T-SNARE coiled-coil homology" evidence="2">
    <location>
        <begin position="10"/>
        <end position="72"/>
    </location>
</feature>
<proteinExistence type="predicted"/>
<keyword evidence="4" id="KW-1185">Reference proteome</keyword>
<dbReference type="Pfam" id="PF13488">
    <property type="entry name" value="Gly-zipper_Omp"/>
    <property type="match status" value="1"/>
</dbReference>
<dbReference type="InterPro" id="IPR039567">
    <property type="entry name" value="Gly-zipper"/>
</dbReference>
<dbReference type="InterPro" id="IPR000727">
    <property type="entry name" value="T_SNARE_dom"/>
</dbReference>
<evidence type="ECO:0000313" key="3">
    <source>
        <dbReference type="EMBL" id="OMJ78510.1"/>
    </source>
</evidence>
<dbReference type="Gene3D" id="1.20.5.110">
    <property type="match status" value="1"/>
</dbReference>
<comment type="caution">
    <text evidence="3">The sequence shown here is derived from an EMBL/GenBank/DDBJ whole genome shotgun (WGS) entry which is preliminary data.</text>
</comment>
<protein>
    <recommendedName>
        <fullName evidence="2">t-SNARE coiled-coil homology domain-containing protein</fullName>
    </recommendedName>
</protein>